<organism evidence="5 6">
    <name type="scientific">Stichopus japonicus</name>
    <name type="common">Sea cucumber</name>
    <dbReference type="NCBI Taxonomy" id="307972"/>
    <lineage>
        <taxon>Eukaryota</taxon>
        <taxon>Metazoa</taxon>
        <taxon>Echinodermata</taxon>
        <taxon>Eleutherozoa</taxon>
        <taxon>Echinozoa</taxon>
        <taxon>Holothuroidea</taxon>
        <taxon>Aspidochirotacea</taxon>
        <taxon>Aspidochirotida</taxon>
        <taxon>Stichopodidae</taxon>
        <taxon>Apostichopus</taxon>
    </lineage>
</organism>
<reference evidence="5 6" key="1">
    <citation type="journal article" date="2017" name="PLoS Biol.">
        <title>The sea cucumber genome provides insights into morphological evolution and visceral regeneration.</title>
        <authorList>
            <person name="Zhang X."/>
            <person name="Sun L."/>
            <person name="Yuan J."/>
            <person name="Sun Y."/>
            <person name="Gao Y."/>
            <person name="Zhang L."/>
            <person name="Li S."/>
            <person name="Dai H."/>
            <person name="Hamel J.F."/>
            <person name="Liu C."/>
            <person name="Yu Y."/>
            <person name="Liu S."/>
            <person name="Lin W."/>
            <person name="Guo K."/>
            <person name="Jin S."/>
            <person name="Xu P."/>
            <person name="Storey K.B."/>
            <person name="Huan P."/>
            <person name="Zhang T."/>
            <person name="Zhou Y."/>
            <person name="Zhang J."/>
            <person name="Lin C."/>
            <person name="Li X."/>
            <person name="Xing L."/>
            <person name="Huo D."/>
            <person name="Sun M."/>
            <person name="Wang L."/>
            <person name="Mercier A."/>
            <person name="Li F."/>
            <person name="Yang H."/>
            <person name="Xiang J."/>
        </authorList>
    </citation>
    <scope>NUCLEOTIDE SEQUENCE [LARGE SCALE GENOMIC DNA]</scope>
    <source>
        <strain evidence="5">Shaxun</strain>
        <tissue evidence="5">Muscle</tissue>
    </source>
</reference>
<dbReference type="GO" id="GO:0005886">
    <property type="term" value="C:plasma membrane"/>
    <property type="evidence" value="ECO:0007669"/>
    <property type="project" value="TreeGrafter"/>
</dbReference>
<dbReference type="InterPro" id="IPR036028">
    <property type="entry name" value="SH3-like_dom_sf"/>
</dbReference>
<keyword evidence="1 2" id="KW-0728">SH3 domain</keyword>
<sequence length="133" mass="14783">MLFSIKGKFLSVKAVDIMGLYVRTSRSSAGRTKVLYDFEGEAGNGELTVYENDVVTIIRQNVGDGWWEAETDNGQRGLVPEAWMEIITAPQSVPATPNFDDEWDDEDEDDDWDDGDSVQQVKISLGGKGLMMT</sequence>
<comment type="caution">
    <text evidence="5">The sequence shown here is derived from an EMBL/GenBank/DDBJ whole genome shotgun (WGS) entry which is preliminary data.</text>
</comment>
<gene>
    <name evidence="5" type="ORF">BSL78_02473</name>
</gene>
<feature type="domain" description="SH3" evidence="4">
    <location>
        <begin position="27"/>
        <end position="89"/>
    </location>
</feature>
<dbReference type="GO" id="GO:0031410">
    <property type="term" value="C:cytoplasmic vesicle"/>
    <property type="evidence" value="ECO:0007669"/>
    <property type="project" value="TreeGrafter"/>
</dbReference>
<dbReference type="Gene3D" id="2.30.30.40">
    <property type="entry name" value="SH3 Domains"/>
    <property type="match status" value="1"/>
</dbReference>
<accession>A0A2G8LK48</accession>
<feature type="compositionally biased region" description="Acidic residues" evidence="3">
    <location>
        <begin position="99"/>
        <end position="116"/>
    </location>
</feature>
<dbReference type="GO" id="GO:0035091">
    <property type="term" value="F:phosphatidylinositol binding"/>
    <property type="evidence" value="ECO:0007669"/>
    <property type="project" value="TreeGrafter"/>
</dbReference>
<evidence type="ECO:0000313" key="6">
    <source>
        <dbReference type="Proteomes" id="UP000230750"/>
    </source>
</evidence>
<dbReference type="SMART" id="SM00326">
    <property type="entry name" value="SH3"/>
    <property type="match status" value="1"/>
</dbReference>
<name>A0A2G8LK48_STIJA</name>
<dbReference type="AlphaFoldDB" id="A0A2G8LK48"/>
<evidence type="ECO:0000313" key="5">
    <source>
        <dbReference type="EMBL" id="PIK60629.1"/>
    </source>
</evidence>
<keyword evidence="6" id="KW-1185">Reference proteome</keyword>
<evidence type="ECO:0000256" key="1">
    <source>
        <dbReference type="ARBA" id="ARBA00022443"/>
    </source>
</evidence>
<evidence type="ECO:0000259" key="4">
    <source>
        <dbReference type="PROSITE" id="PS50002"/>
    </source>
</evidence>
<dbReference type="Proteomes" id="UP000230750">
    <property type="component" value="Unassembled WGS sequence"/>
</dbReference>
<dbReference type="Pfam" id="PF00018">
    <property type="entry name" value="SH3_1"/>
    <property type="match status" value="1"/>
</dbReference>
<dbReference type="STRING" id="307972.A0A2G8LK48"/>
<dbReference type="GO" id="GO:0097320">
    <property type="term" value="P:plasma membrane tubulation"/>
    <property type="evidence" value="ECO:0007669"/>
    <property type="project" value="TreeGrafter"/>
</dbReference>
<evidence type="ECO:0000256" key="3">
    <source>
        <dbReference type="SAM" id="MobiDB-lite"/>
    </source>
</evidence>
<dbReference type="EMBL" id="MRZV01000052">
    <property type="protein sequence ID" value="PIK60629.1"/>
    <property type="molecule type" value="Genomic_DNA"/>
</dbReference>
<dbReference type="PROSITE" id="PS50002">
    <property type="entry name" value="SH3"/>
    <property type="match status" value="1"/>
</dbReference>
<protein>
    <submittedName>
        <fullName evidence="5">Putative sorting nexin-33</fullName>
    </submittedName>
</protein>
<proteinExistence type="predicted"/>
<dbReference type="PANTHER" id="PTHR45827">
    <property type="entry name" value="SORTING NEXIN"/>
    <property type="match status" value="1"/>
</dbReference>
<dbReference type="InterPro" id="IPR001452">
    <property type="entry name" value="SH3_domain"/>
</dbReference>
<dbReference type="PANTHER" id="PTHR45827:SF1">
    <property type="entry name" value="SORTING NEXIN"/>
    <property type="match status" value="1"/>
</dbReference>
<evidence type="ECO:0000256" key="2">
    <source>
        <dbReference type="PROSITE-ProRule" id="PRU00192"/>
    </source>
</evidence>
<dbReference type="GO" id="GO:0006897">
    <property type="term" value="P:endocytosis"/>
    <property type="evidence" value="ECO:0007669"/>
    <property type="project" value="TreeGrafter"/>
</dbReference>
<dbReference type="SUPFAM" id="SSF50044">
    <property type="entry name" value="SH3-domain"/>
    <property type="match status" value="1"/>
</dbReference>
<dbReference type="GO" id="GO:0016197">
    <property type="term" value="P:endosomal transport"/>
    <property type="evidence" value="ECO:0007669"/>
    <property type="project" value="TreeGrafter"/>
</dbReference>
<dbReference type="OrthoDB" id="10254720at2759"/>
<feature type="region of interest" description="Disordered" evidence="3">
    <location>
        <begin position="91"/>
        <end position="116"/>
    </location>
</feature>